<feature type="region of interest" description="Disordered" evidence="1">
    <location>
        <begin position="385"/>
        <end position="404"/>
    </location>
</feature>
<name>A0A0L6UBP7_9BASI</name>
<dbReference type="AlphaFoldDB" id="A0A0L6UBP7"/>
<feature type="compositionally biased region" description="Polar residues" evidence="1">
    <location>
        <begin position="607"/>
        <end position="620"/>
    </location>
</feature>
<gene>
    <name evidence="2" type="ORF">VP01_765g5</name>
</gene>
<dbReference type="Proteomes" id="UP000037035">
    <property type="component" value="Unassembled WGS sequence"/>
</dbReference>
<accession>A0A0L6UBP7</accession>
<dbReference type="VEuPathDB" id="FungiDB:VP01_765g5"/>
<organism evidence="2 3">
    <name type="scientific">Puccinia sorghi</name>
    <dbReference type="NCBI Taxonomy" id="27349"/>
    <lineage>
        <taxon>Eukaryota</taxon>
        <taxon>Fungi</taxon>
        <taxon>Dikarya</taxon>
        <taxon>Basidiomycota</taxon>
        <taxon>Pucciniomycotina</taxon>
        <taxon>Pucciniomycetes</taxon>
        <taxon>Pucciniales</taxon>
        <taxon>Pucciniaceae</taxon>
        <taxon>Puccinia</taxon>
    </lineage>
</organism>
<feature type="region of interest" description="Disordered" evidence="1">
    <location>
        <begin position="592"/>
        <end position="699"/>
    </location>
</feature>
<dbReference type="STRING" id="27349.A0A0L6UBP7"/>
<dbReference type="EMBL" id="LAVV01013116">
    <property type="protein sequence ID" value="KNZ45968.1"/>
    <property type="molecule type" value="Genomic_DNA"/>
</dbReference>
<evidence type="ECO:0000313" key="2">
    <source>
        <dbReference type="EMBL" id="KNZ45968.1"/>
    </source>
</evidence>
<feature type="compositionally biased region" description="Basic and acidic residues" evidence="1">
    <location>
        <begin position="661"/>
        <end position="699"/>
    </location>
</feature>
<keyword evidence="3" id="KW-1185">Reference proteome</keyword>
<proteinExistence type="predicted"/>
<evidence type="ECO:0000313" key="3">
    <source>
        <dbReference type="Proteomes" id="UP000037035"/>
    </source>
</evidence>
<dbReference type="OrthoDB" id="2499763at2759"/>
<reference evidence="2 3" key="1">
    <citation type="submission" date="2015-08" db="EMBL/GenBank/DDBJ databases">
        <title>Next Generation Sequencing and Analysis of the Genome of Puccinia sorghi L Schw, the Causal Agent of Maize Common Rust.</title>
        <authorList>
            <person name="Rochi L."/>
            <person name="Burguener G."/>
            <person name="Darino M."/>
            <person name="Turjanski A."/>
            <person name="Kreff E."/>
            <person name="Dieguez M.J."/>
            <person name="Sacco F."/>
        </authorList>
    </citation>
    <scope>NUCLEOTIDE SEQUENCE [LARGE SCALE GENOMIC DNA]</scope>
    <source>
        <strain evidence="2 3">RO10H11247</strain>
    </source>
</reference>
<protein>
    <submittedName>
        <fullName evidence="2">Uncharacterized protein</fullName>
    </submittedName>
</protein>
<feature type="region of interest" description="Disordered" evidence="1">
    <location>
        <begin position="303"/>
        <end position="324"/>
    </location>
</feature>
<feature type="compositionally biased region" description="Low complexity" evidence="1">
    <location>
        <begin position="305"/>
        <end position="316"/>
    </location>
</feature>
<comment type="caution">
    <text evidence="2">The sequence shown here is derived from an EMBL/GenBank/DDBJ whole genome shotgun (WGS) entry which is preliminary data.</text>
</comment>
<evidence type="ECO:0000256" key="1">
    <source>
        <dbReference type="SAM" id="MobiDB-lite"/>
    </source>
</evidence>
<sequence>MASSTSQSIRDYTRRHNLTCDPEWTFEFAEELVLEVLSVPFQLSPYSQSLHEDIKQTWCSLDRITAQTGLEPSQQLSSVLQETWHVSRGPLAYAKRFRDSVKSRHLTVLAGPEWWDEGLFEPQLTHIRGDYLLQREHIHVASSLQPADLKTIKAEISSDGQQTFKDLVADGETPIHIPTPRELSDSTLQLSSSQYEKMKYVRLQREEILRTYSSVVNMANDLLESDEILPSEGRAISPPLHSRRIGRGCSESWSRMTKEVVSSVIDSLQEEENRQSSPTLSNDTWNNIGKGFVILATPRNSCLRPSCTPPSSQSPQESKEPVKQVSVDFLSPSADPNTWGSFEGLENPFEAVLFSRTDGIPNSRLDRSISFNPRKHWNMTSCLFDEPHQPVKNPSSREPAFEGENYDENQDSLEILNQLVKNKGWDDQQFQREIFGSPADVGNLHSRLKRIPVEVPDSSLRENEINAELLPPCLHDFRLPEPDKAGSRKPSLISQGVQKVEGLRALNIELPWNAYTFQPSATIEELTDLDAKPVHEVPASDDNSSTKDGYSFISKRFKSEHNSHSADQPWFEVGDFLDQSSCGNDSHFSRLSWDGSNHSGTAREGHVSTSEVTNKRSTGPATRPEQDLQTESETEQSGAEVSETEKSSEPESNNSPPLRAEYQHPHHLQEHEMQSEFSGSDHRSLSPDPHSSFEEHADRTEDDKVLQLLGLRTHNILDSSADFKNRGASAFHTCFLSDNNGPDVLNRFTMPISKLEKEFSKMDILNPSVNLTDPPLSARESSAEESLVHIKCEKNAII</sequence>